<sequence length="577" mass="64320">MKRTSSRIWKQWDEFAAAQLRVHPPSVSVDNSSSSEATIIVLNSANRHGVRVGIVHSFAELKLKVIKATMTTDSGWFVDVFHLTKEEGGKIEDAATLTQIHQVLEGERPLELGDSWEVAECPEDEQEYGIIEIQLESTERPGLVNGVRKALLEQGFQVKATGWQTCGSFTVLVIIFYSWNRRCCPTCASSTTTERFITPTSTSYGTRSTICSRRYEMKSSKTRHNLLDIDDCIDEVCPQTQTSCRNLHNHLLAIREALTSRLRAESDEPFLLLSVKALKTASGKGELDMETEVHRVLAMAPARAVARQEEACSEDGGVGYEATNVEHSFEHFSLLWSEDVRRSGHTSADEEDEGAAPRVREEDEVEHPCPTSPRIGVTNDIYQGSASCAAHTCVAVECADRQCLLFDMVCALFYLELQICHATLGVRHGVAYSEFLVCSQEGKRITCPKELQRLRNYMLQACKERSLVRVEIALDYSSQDSSEHQTTVHTTIKMDQSLHTDLSSRFMNFGLWGLEGKSTSVKPATGSHGLLKESRCAQRPEGSEQDRHNPQPAVVNEAKPKMTRSPSSTICDISEWA</sequence>
<keyword evidence="4" id="KW-1185">Reference proteome</keyword>
<accession>A0AAE0LGT9</accession>
<evidence type="ECO:0000256" key="1">
    <source>
        <dbReference type="ARBA" id="ARBA00022737"/>
    </source>
</evidence>
<feature type="region of interest" description="Disordered" evidence="2">
    <location>
        <begin position="343"/>
        <end position="370"/>
    </location>
</feature>
<organism evidence="3 4">
    <name type="scientific">Cymbomonas tetramitiformis</name>
    <dbReference type="NCBI Taxonomy" id="36881"/>
    <lineage>
        <taxon>Eukaryota</taxon>
        <taxon>Viridiplantae</taxon>
        <taxon>Chlorophyta</taxon>
        <taxon>Pyramimonadophyceae</taxon>
        <taxon>Pyramimonadales</taxon>
        <taxon>Pyramimonadaceae</taxon>
        <taxon>Cymbomonas</taxon>
    </lineage>
</organism>
<dbReference type="AlphaFoldDB" id="A0AAE0LGT9"/>
<name>A0AAE0LGT9_9CHLO</name>
<evidence type="ECO:0000313" key="4">
    <source>
        <dbReference type="Proteomes" id="UP001190700"/>
    </source>
</evidence>
<dbReference type="Proteomes" id="UP001190700">
    <property type="component" value="Unassembled WGS sequence"/>
</dbReference>
<comment type="caution">
    <text evidence="3">The sequence shown here is derived from an EMBL/GenBank/DDBJ whole genome shotgun (WGS) entry which is preliminary data.</text>
</comment>
<dbReference type="InterPro" id="IPR045865">
    <property type="entry name" value="ACT-like_dom_sf"/>
</dbReference>
<proteinExistence type="predicted"/>
<reference evidence="3 4" key="1">
    <citation type="journal article" date="2015" name="Genome Biol. Evol.">
        <title>Comparative Genomics of a Bacterivorous Green Alga Reveals Evolutionary Causalities and Consequences of Phago-Mixotrophic Mode of Nutrition.</title>
        <authorList>
            <person name="Burns J.A."/>
            <person name="Paasch A."/>
            <person name="Narechania A."/>
            <person name="Kim E."/>
        </authorList>
    </citation>
    <scope>NUCLEOTIDE SEQUENCE [LARGE SCALE GENOMIC DNA]</scope>
    <source>
        <strain evidence="3 4">PLY_AMNH</strain>
    </source>
</reference>
<protein>
    <recommendedName>
        <fullName evidence="5">ACT domain-containing protein</fullName>
    </recommendedName>
</protein>
<feature type="region of interest" description="Disordered" evidence="2">
    <location>
        <begin position="523"/>
        <end position="577"/>
    </location>
</feature>
<dbReference type="InterPro" id="IPR040217">
    <property type="entry name" value="ACR1-12"/>
</dbReference>
<keyword evidence="1" id="KW-0677">Repeat</keyword>
<dbReference type="SUPFAM" id="SSF55021">
    <property type="entry name" value="ACT-like"/>
    <property type="match status" value="1"/>
</dbReference>
<dbReference type="PANTHER" id="PTHR31096">
    <property type="entry name" value="ACT DOMAIN-CONTAINING PROTEIN ACR4-RELATED"/>
    <property type="match status" value="1"/>
</dbReference>
<feature type="compositionally biased region" description="Basic and acidic residues" evidence="2">
    <location>
        <begin position="530"/>
        <end position="549"/>
    </location>
</feature>
<dbReference type="PANTHER" id="PTHR31096:SF22">
    <property type="entry name" value="ACT DOMAIN-CONTAINING PROTEIN ACR4"/>
    <property type="match status" value="1"/>
</dbReference>
<dbReference type="EMBL" id="LGRX02002408">
    <property type="protein sequence ID" value="KAK3284240.1"/>
    <property type="molecule type" value="Genomic_DNA"/>
</dbReference>
<evidence type="ECO:0000313" key="3">
    <source>
        <dbReference type="EMBL" id="KAK3284240.1"/>
    </source>
</evidence>
<gene>
    <name evidence="3" type="ORF">CYMTET_8099</name>
</gene>
<evidence type="ECO:0000256" key="2">
    <source>
        <dbReference type="SAM" id="MobiDB-lite"/>
    </source>
</evidence>
<evidence type="ECO:0008006" key="5">
    <source>
        <dbReference type="Google" id="ProtNLM"/>
    </source>
</evidence>